<dbReference type="GO" id="GO:0006935">
    <property type="term" value="P:chemotaxis"/>
    <property type="evidence" value="ECO:0007669"/>
    <property type="project" value="InterPro"/>
</dbReference>
<evidence type="ECO:0000259" key="8">
    <source>
        <dbReference type="PROSITE" id="PS50192"/>
    </source>
</evidence>
<evidence type="ECO:0000256" key="5">
    <source>
        <dbReference type="PROSITE-ProRule" id="PRU00284"/>
    </source>
</evidence>
<accession>A0A2T4ZG88</accession>
<evidence type="ECO:0000256" key="4">
    <source>
        <dbReference type="ARBA" id="ARBA00029447"/>
    </source>
</evidence>
<protein>
    <submittedName>
        <fullName evidence="9">Methyl-accepting chemotaxis sensory transducer</fullName>
    </submittedName>
</protein>
<dbReference type="GO" id="GO:0004888">
    <property type="term" value="F:transmembrane signaling receptor activity"/>
    <property type="evidence" value="ECO:0007669"/>
    <property type="project" value="InterPro"/>
</dbReference>
<keyword evidence="10" id="KW-1185">Reference proteome</keyword>
<dbReference type="GO" id="GO:0020037">
    <property type="term" value="F:heme binding"/>
    <property type="evidence" value="ECO:0007669"/>
    <property type="project" value="InterPro"/>
</dbReference>
<proteinExistence type="inferred from homology"/>
<evidence type="ECO:0000259" key="7">
    <source>
        <dbReference type="PROSITE" id="PS50111"/>
    </source>
</evidence>
<dbReference type="Gene3D" id="1.10.287.950">
    <property type="entry name" value="Methyl-accepting chemotaxis protein"/>
    <property type="match status" value="1"/>
</dbReference>
<dbReference type="PANTHER" id="PTHR32089">
    <property type="entry name" value="METHYL-ACCEPTING CHEMOTAXIS PROTEIN MCPB"/>
    <property type="match status" value="1"/>
</dbReference>
<dbReference type="Gene3D" id="1.10.490.10">
    <property type="entry name" value="Globins"/>
    <property type="match status" value="1"/>
</dbReference>
<dbReference type="Pfam" id="PF00015">
    <property type="entry name" value="MCPsignal"/>
    <property type="match status" value="1"/>
</dbReference>
<evidence type="ECO:0000256" key="1">
    <source>
        <dbReference type="ARBA" id="ARBA00004429"/>
    </source>
</evidence>
<dbReference type="InterPro" id="IPR044398">
    <property type="entry name" value="Globin-sensor_dom"/>
</dbReference>
<keyword evidence="2" id="KW-0997">Cell inner membrane</keyword>
<keyword evidence="3 5" id="KW-0807">Transducer</keyword>
<gene>
    <name evidence="9" type="ORF">C8P69_102313</name>
</gene>
<dbReference type="InterPro" id="IPR012292">
    <property type="entry name" value="Globin/Proto"/>
</dbReference>
<keyword evidence="2" id="KW-0472">Membrane</keyword>
<evidence type="ECO:0000313" key="10">
    <source>
        <dbReference type="Proteomes" id="UP000241808"/>
    </source>
</evidence>
<organism evidence="9 10">
    <name type="scientific">Phreatobacter oligotrophus</name>
    <dbReference type="NCBI Taxonomy" id="1122261"/>
    <lineage>
        <taxon>Bacteria</taxon>
        <taxon>Pseudomonadati</taxon>
        <taxon>Pseudomonadota</taxon>
        <taxon>Alphaproteobacteria</taxon>
        <taxon>Hyphomicrobiales</taxon>
        <taxon>Phreatobacteraceae</taxon>
        <taxon>Phreatobacter</taxon>
    </lineage>
</organism>
<feature type="compositionally biased region" description="Low complexity" evidence="6">
    <location>
        <begin position="1"/>
        <end position="18"/>
    </location>
</feature>
<dbReference type="SUPFAM" id="SSF46458">
    <property type="entry name" value="Globin-like"/>
    <property type="match status" value="1"/>
</dbReference>
<evidence type="ECO:0000256" key="2">
    <source>
        <dbReference type="ARBA" id="ARBA00022519"/>
    </source>
</evidence>
<dbReference type="InterPro" id="IPR000727">
    <property type="entry name" value="T_SNARE_dom"/>
</dbReference>
<dbReference type="SUPFAM" id="SSF58104">
    <property type="entry name" value="Methyl-accepting chemotaxis protein (MCP) signaling domain"/>
    <property type="match status" value="1"/>
</dbReference>
<dbReference type="PROSITE" id="PS50111">
    <property type="entry name" value="CHEMOTAXIS_TRANSDUC_2"/>
    <property type="match status" value="1"/>
</dbReference>
<evidence type="ECO:0000256" key="3">
    <source>
        <dbReference type="ARBA" id="ARBA00023224"/>
    </source>
</evidence>
<keyword evidence="2" id="KW-1003">Cell membrane</keyword>
<dbReference type="InterPro" id="IPR039379">
    <property type="entry name" value="Protoglobin_sensor_dom"/>
</dbReference>
<comment type="subcellular location">
    <subcellularLocation>
        <location evidence="1">Cell inner membrane</location>
        <topology evidence="1">Multi-pass membrane protein</topology>
    </subcellularLocation>
</comment>
<dbReference type="InterPro" id="IPR004089">
    <property type="entry name" value="MCPsignal_dom"/>
</dbReference>
<evidence type="ECO:0000256" key="6">
    <source>
        <dbReference type="SAM" id="MobiDB-lite"/>
    </source>
</evidence>
<dbReference type="Proteomes" id="UP000241808">
    <property type="component" value="Unassembled WGS sequence"/>
</dbReference>
<dbReference type="PROSITE" id="PS50192">
    <property type="entry name" value="T_SNARE"/>
    <property type="match status" value="1"/>
</dbReference>
<dbReference type="GO" id="GO:0005886">
    <property type="term" value="C:plasma membrane"/>
    <property type="evidence" value="ECO:0007669"/>
    <property type="project" value="UniProtKB-SubCell"/>
</dbReference>
<dbReference type="GO" id="GO:0007165">
    <property type="term" value="P:signal transduction"/>
    <property type="evidence" value="ECO:0007669"/>
    <property type="project" value="UniProtKB-KW"/>
</dbReference>
<dbReference type="EMBL" id="PZZL01000002">
    <property type="protein sequence ID" value="PTM60928.1"/>
    <property type="molecule type" value="Genomic_DNA"/>
</dbReference>
<comment type="similarity">
    <text evidence="4">Belongs to the methyl-accepting chemotaxis (MCP) protein family.</text>
</comment>
<feature type="domain" description="Methyl-accepting transducer" evidence="7">
    <location>
        <begin position="216"/>
        <end position="438"/>
    </location>
</feature>
<dbReference type="Pfam" id="PF11563">
    <property type="entry name" value="Protoglobin"/>
    <property type="match status" value="1"/>
</dbReference>
<dbReference type="PRINTS" id="PR00260">
    <property type="entry name" value="CHEMTRNSDUCR"/>
</dbReference>
<feature type="domain" description="T-SNARE coiled-coil homology" evidence="8">
    <location>
        <begin position="361"/>
        <end position="423"/>
    </location>
</feature>
<evidence type="ECO:0000313" key="9">
    <source>
        <dbReference type="EMBL" id="PTM60928.1"/>
    </source>
</evidence>
<dbReference type="InterPro" id="IPR004090">
    <property type="entry name" value="Chemotax_Me-accpt_rcpt"/>
</dbReference>
<feature type="region of interest" description="Disordered" evidence="6">
    <location>
        <begin position="1"/>
        <end position="21"/>
    </location>
</feature>
<comment type="caution">
    <text evidence="9">The sequence shown here is derived from an EMBL/GenBank/DDBJ whole genome shotgun (WGS) entry which is preliminary data.</text>
</comment>
<reference evidence="9 10" key="1">
    <citation type="submission" date="2018-04" db="EMBL/GenBank/DDBJ databases">
        <title>Genomic Encyclopedia of Archaeal and Bacterial Type Strains, Phase II (KMG-II): from individual species to whole genera.</title>
        <authorList>
            <person name="Goeker M."/>
        </authorList>
    </citation>
    <scope>NUCLEOTIDE SEQUENCE [LARGE SCALE GENOMIC DNA]</scope>
    <source>
        <strain evidence="9 10">DSM 25521</strain>
    </source>
</reference>
<dbReference type="CDD" id="cd01068">
    <property type="entry name" value="globin_sensor"/>
    <property type="match status" value="1"/>
</dbReference>
<dbReference type="OrthoDB" id="266313at2"/>
<dbReference type="RefSeq" id="WP_108174860.1">
    <property type="nucleotide sequence ID" value="NZ_PZZL01000002.1"/>
</dbReference>
<sequence length="465" mass="48549">MSPAGTTPARPTTGSPSTKDAGLSARLRFHGIDSAVSAALKKHRDMVLEELPGVLDGFYALVADVPETAAFFRSRDHMNHAKAMQVKHWGVILEGRFDAAYEASVTRIGEIHNKLGLEPRWYIGGYNALVTGVLGAIEKRMPTSLMDRARTAERRALQAAVTKAAMLDMDLAIAVYIEAGRRDRRETLDRLANDFEGTVGGIVSVVAEKSGEMQATARRLTQSASETARQSGIVATASENATGNVQTVATATEELGASIAEIGKQVNDSAAIARRAVADADRTGGVIRQLAENAQKIGDIVGLINNIAGQTNLLALNATIEAARAGEAGKGFAVVAQEVKSLAEQTAKATTEIAAQITGIQQATNESVGSIDGITEVIRRMDQIAAAIAAAVEQQGAATAEIARNVAQAASGTASVSSTIQNVTATAEMTGKSAGEVLSSSTELSTQSEQLKSAVHQFLSTVKAA</sequence>
<dbReference type="InterPro" id="IPR009050">
    <property type="entry name" value="Globin-like_sf"/>
</dbReference>
<dbReference type="PANTHER" id="PTHR32089:SF112">
    <property type="entry name" value="LYSOZYME-LIKE PROTEIN-RELATED"/>
    <property type="match status" value="1"/>
</dbReference>
<dbReference type="GO" id="GO:0019825">
    <property type="term" value="F:oxygen binding"/>
    <property type="evidence" value="ECO:0007669"/>
    <property type="project" value="InterPro"/>
</dbReference>
<dbReference type="AlphaFoldDB" id="A0A2T4ZG88"/>
<name>A0A2T4ZG88_9HYPH</name>
<dbReference type="SMART" id="SM00283">
    <property type="entry name" value="MA"/>
    <property type="match status" value="1"/>
</dbReference>